<dbReference type="Gene3D" id="3.60.21.10">
    <property type="match status" value="1"/>
</dbReference>
<name>A0A3B0ZN07_9ZZZZ</name>
<organism evidence="2">
    <name type="scientific">hydrothermal vent metagenome</name>
    <dbReference type="NCBI Taxonomy" id="652676"/>
    <lineage>
        <taxon>unclassified sequences</taxon>
        <taxon>metagenomes</taxon>
        <taxon>ecological metagenomes</taxon>
    </lineage>
</organism>
<dbReference type="InterPro" id="IPR050126">
    <property type="entry name" value="Ap4A_hydrolase"/>
</dbReference>
<proteinExistence type="predicted"/>
<dbReference type="GO" id="GO:0005737">
    <property type="term" value="C:cytoplasm"/>
    <property type="evidence" value="ECO:0007669"/>
    <property type="project" value="TreeGrafter"/>
</dbReference>
<dbReference type="Pfam" id="PF00149">
    <property type="entry name" value="Metallophos"/>
    <property type="match status" value="1"/>
</dbReference>
<dbReference type="GO" id="GO:0016791">
    <property type="term" value="F:phosphatase activity"/>
    <property type="evidence" value="ECO:0007669"/>
    <property type="project" value="TreeGrafter"/>
</dbReference>
<dbReference type="InterPro" id="IPR004843">
    <property type="entry name" value="Calcineurin-like_PHP"/>
</dbReference>
<sequence length="535" mass="60652">MKHRPENYVLRLAKNQKGKDFVVGDIHGHFELFELLLKEISFNKNEDRIICVGDCIDRGPESERILEYLREPWFYSVLGNHEEMLLMAQNPLSSIHSFWMDNGGEWAEEVADELIKEMAEQFLELPYAISIETEHGEVGVVHADIPNNYSWTKLLEKLSKNKVKKRELEALLWSRETYREYCKSIENNELTKEYNVSGVHKVYVGHNIVPVPSLFGNLTFIDTGAYCNGRLTAVNLTTEEAVIVQHNSNENDFGQDVLSNPVSTHSNNLIEQSEMLLGIGENILEALVFRYSGANIQLCLRTLDQSIKDYKTSRNSSTHEKLEAAAHSFFDQFVLKNRNQKNSNQNLIEYFINIANSGLNNKFGVLRQVKLKNMESLCDMASRQSVSYIKLGVMGRAEEIKDMFEKISGELLDPSAYEMTESSILLWRISLAPDLILYLIGMPTDDPSNSMQYNSLVSRLTAVALKSSQDDALTSDEKAALLSSQMLCGMGKVQIIGPYARTSLNDSQFFFQKENRVDQKLALNLITPLLPSGFG</sequence>
<dbReference type="PANTHER" id="PTHR42850">
    <property type="entry name" value="METALLOPHOSPHOESTERASE"/>
    <property type="match status" value="1"/>
</dbReference>
<dbReference type="EMBL" id="UOFO01000150">
    <property type="protein sequence ID" value="VAW88717.1"/>
    <property type="molecule type" value="Genomic_DNA"/>
</dbReference>
<dbReference type="AlphaFoldDB" id="A0A3B0ZN07"/>
<accession>A0A3B0ZN07</accession>
<evidence type="ECO:0000313" key="2">
    <source>
        <dbReference type="EMBL" id="VAW88717.1"/>
    </source>
</evidence>
<gene>
    <name evidence="2" type="ORF">MNBD_GAMMA16-110</name>
</gene>
<dbReference type="GO" id="GO:0008803">
    <property type="term" value="F:bis(5'-nucleosyl)-tetraphosphatase (symmetrical) activity"/>
    <property type="evidence" value="ECO:0007669"/>
    <property type="project" value="TreeGrafter"/>
</dbReference>
<evidence type="ECO:0000259" key="1">
    <source>
        <dbReference type="Pfam" id="PF00149"/>
    </source>
</evidence>
<dbReference type="GO" id="GO:0110154">
    <property type="term" value="P:RNA decapping"/>
    <property type="evidence" value="ECO:0007669"/>
    <property type="project" value="TreeGrafter"/>
</dbReference>
<protein>
    <recommendedName>
        <fullName evidence="1">Calcineurin-like phosphoesterase domain-containing protein</fullName>
    </recommendedName>
</protein>
<dbReference type="SUPFAM" id="SSF56300">
    <property type="entry name" value="Metallo-dependent phosphatases"/>
    <property type="match status" value="1"/>
</dbReference>
<reference evidence="2" key="1">
    <citation type="submission" date="2018-06" db="EMBL/GenBank/DDBJ databases">
        <authorList>
            <person name="Zhirakovskaya E."/>
        </authorList>
    </citation>
    <scope>NUCLEOTIDE SEQUENCE</scope>
</reference>
<dbReference type="PANTHER" id="PTHR42850:SF8">
    <property type="entry name" value="SERINE_THREONINE-PROTEIN PHOSPHATASE 2"/>
    <property type="match status" value="1"/>
</dbReference>
<feature type="domain" description="Calcineurin-like phosphoesterase" evidence="1">
    <location>
        <begin position="22"/>
        <end position="206"/>
    </location>
</feature>
<dbReference type="InterPro" id="IPR029052">
    <property type="entry name" value="Metallo-depent_PP-like"/>
</dbReference>